<dbReference type="STRING" id="1458307.OSB_32690"/>
<comment type="similarity">
    <text evidence="2 4">Belongs to the flagella basal body rod proteins family.</text>
</comment>
<dbReference type="InterPro" id="IPR019776">
    <property type="entry name" value="Flagellar_basal_body_rod_CS"/>
</dbReference>
<dbReference type="InterPro" id="IPR010930">
    <property type="entry name" value="Flg_bb/hook_C_dom"/>
</dbReference>
<keyword evidence="7" id="KW-0966">Cell projection</keyword>
<gene>
    <name evidence="7" type="primary">flgE</name>
    <name evidence="7" type="ORF">OSB_32690</name>
</gene>
<dbReference type="KEGG" id="otm:OSB_32690"/>
<feature type="domain" description="Flagellar basal-body/hook protein C-terminal" evidence="6">
    <location>
        <begin position="392"/>
        <end position="432"/>
    </location>
</feature>
<dbReference type="NCBIfam" id="TIGR03506">
    <property type="entry name" value="FlgEFG_subfam"/>
    <property type="match status" value="1"/>
</dbReference>
<dbReference type="InterPro" id="IPR037058">
    <property type="entry name" value="Falgellar_hook_FlgE_sf"/>
</dbReference>
<dbReference type="EMBL" id="CP012160">
    <property type="protein sequence ID" value="AKS47782.1"/>
    <property type="molecule type" value="Genomic_DNA"/>
</dbReference>
<sequence>MTISSSLNASVAGLASNASRLATISDNIANSSTYGYKRAEADFHSMVIDSGKGTYAAGGVRVTTQRLIDERGPLVSTSNPTDLAVRGSGMLPVTEGSAVGIGNTTDFPMRLSTTGSFRADADGFLTTESGLVLLGWPANPDGSIPTLPRDSSGGLEPVRVDTNQFVSDPTTAIQLSVNLPATETAAGATGDTESLSVEYFDNLGIAENLSVSFVPTVPATGSSNTWTMLIEDSASGGAVVGNYTLQFDDTPGLGGRLLSVTDAVGDPYDAADGTITVAVDGGDVSIGIGVLGEAGGLSQLSDAFAPVSVTKDGSPVGNMTSVEVDANGFVHAFFDTGVSRTIYQVPIVDVPNENGLVTQDHQSYTVTPESGPFYLWDAGDGPTGDIVSYAREESATDVAGELTQLIQTQRAYSSNAKVIQTVDEMLQETTNIKR</sequence>
<dbReference type="GO" id="GO:0071978">
    <property type="term" value="P:bacterial-type flagellum-dependent swarming motility"/>
    <property type="evidence" value="ECO:0007669"/>
    <property type="project" value="TreeGrafter"/>
</dbReference>
<dbReference type="Proteomes" id="UP000067444">
    <property type="component" value="Chromosome"/>
</dbReference>
<dbReference type="PATRIC" id="fig|1458307.3.peg.3292"/>
<dbReference type="Gene3D" id="2.60.98.20">
    <property type="entry name" value="Flagellar hook protein FlgE"/>
    <property type="match status" value="1"/>
</dbReference>
<evidence type="ECO:0000256" key="1">
    <source>
        <dbReference type="ARBA" id="ARBA00004117"/>
    </source>
</evidence>
<accession>A0A0K0YA67</accession>
<keyword evidence="7" id="KW-0282">Flagellum</keyword>
<comment type="function">
    <text evidence="4">A flexible structure which links the flagellar filament to the drive apparatus in the basal body.</text>
</comment>
<reference evidence="7 8" key="1">
    <citation type="journal article" date="2015" name="Genome Announc.">
        <title>Closed Genome Sequence of Octadecabacter temperatus SB1, the First Mesophilic Species of the Genus Octadecabacter.</title>
        <authorList>
            <person name="Voget S."/>
            <person name="Billerbeck S."/>
            <person name="Simon M."/>
            <person name="Daniel R."/>
        </authorList>
    </citation>
    <scope>NUCLEOTIDE SEQUENCE [LARGE SCALE GENOMIC DNA]</scope>
    <source>
        <strain evidence="7 8">SB1</strain>
    </source>
</reference>
<keyword evidence="8" id="KW-1185">Reference proteome</keyword>
<protein>
    <recommendedName>
        <fullName evidence="4">Flagellar hook protein FlgE</fullName>
    </recommendedName>
</protein>
<evidence type="ECO:0000256" key="2">
    <source>
        <dbReference type="ARBA" id="ARBA00009677"/>
    </source>
</evidence>
<dbReference type="SUPFAM" id="SSF117143">
    <property type="entry name" value="Flagellar hook protein flgE"/>
    <property type="match status" value="1"/>
</dbReference>
<dbReference type="Pfam" id="PF00460">
    <property type="entry name" value="Flg_bb_rod"/>
    <property type="match status" value="1"/>
</dbReference>
<evidence type="ECO:0000313" key="8">
    <source>
        <dbReference type="Proteomes" id="UP000067444"/>
    </source>
</evidence>
<dbReference type="OrthoDB" id="8372879at2"/>
<dbReference type="PROSITE" id="PS00588">
    <property type="entry name" value="FLAGELLA_BB_ROD"/>
    <property type="match status" value="1"/>
</dbReference>
<evidence type="ECO:0000259" key="5">
    <source>
        <dbReference type="Pfam" id="PF00460"/>
    </source>
</evidence>
<keyword evidence="7" id="KW-0969">Cilium</keyword>
<dbReference type="AlphaFoldDB" id="A0A0K0YA67"/>
<dbReference type="InterPro" id="IPR037925">
    <property type="entry name" value="FlgE/F/G-like"/>
</dbReference>
<evidence type="ECO:0000256" key="4">
    <source>
        <dbReference type="RuleBase" id="RU362116"/>
    </source>
</evidence>
<dbReference type="PANTHER" id="PTHR30435:SF1">
    <property type="entry name" value="FLAGELLAR HOOK PROTEIN FLGE"/>
    <property type="match status" value="1"/>
</dbReference>
<proteinExistence type="inferred from homology"/>
<keyword evidence="3 4" id="KW-0975">Bacterial flagellum</keyword>
<dbReference type="GO" id="GO:0005829">
    <property type="term" value="C:cytosol"/>
    <property type="evidence" value="ECO:0007669"/>
    <property type="project" value="TreeGrafter"/>
</dbReference>
<dbReference type="GO" id="GO:0009425">
    <property type="term" value="C:bacterial-type flagellum basal body"/>
    <property type="evidence" value="ECO:0007669"/>
    <property type="project" value="UniProtKB-SubCell"/>
</dbReference>
<organism evidence="7 8">
    <name type="scientific">Octadecabacter temperatus</name>
    <dbReference type="NCBI Taxonomy" id="1458307"/>
    <lineage>
        <taxon>Bacteria</taxon>
        <taxon>Pseudomonadati</taxon>
        <taxon>Pseudomonadota</taxon>
        <taxon>Alphaproteobacteria</taxon>
        <taxon>Rhodobacterales</taxon>
        <taxon>Roseobacteraceae</taxon>
        <taxon>Octadecabacter</taxon>
    </lineage>
</organism>
<evidence type="ECO:0000313" key="7">
    <source>
        <dbReference type="EMBL" id="AKS47782.1"/>
    </source>
</evidence>
<evidence type="ECO:0000259" key="6">
    <source>
        <dbReference type="Pfam" id="PF06429"/>
    </source>
</evidence>
<dbReference type="Pfam" id="PF06429">
    <property type="entry name" value="Flg_bbr_C"/>
    <property type="match status" value="1"/>
</dbReference>
<dbReference type="InterPro" id="IPR020013">
    <property type="entry name" value="Flagellar_FlgE/F/G"/>
</dbReference>
<name>A0A0K0YA67_9RHOB</name>
<comment type="subcellular location">
    <subcellularLocation>
        <location evidence="1 4">Bacterial flagellum basal body</location>
    </subcellularLocation>
</comment>
<evidence type="ECO:0000256" key="3">
    <source>
        <dbReference type="ARBA" id="ARBA00023143"/>
    </source>
</evidence>
<dbReference type="RefSeq" id="WP_049835934.1">
    <property type="nucleotide sequence ID" value="NZ_CP012160.1"/>
</dbReference>
<dbReference type="PANTHER" id="PTHR30435">
    <property type="entry name" value="FLAGELLAR PROTEIN"/>
    <property type="match status" value="1"/>
</dbReference>
<dbReference type="GO" id="GO:0009424">
    <property type="term" value="C:bacterial-type flagellum hook"/>
    <property type="evidence" value="ECO:0007669"/>
    <property type="project" value="TreeGrafter"/>
</dbReference>
<dbReference type="InterPro" id="IPR001444">
    <property type="entry name" value="Flag_bb_rod_N"/>
</dbReference>
<feature type="domain" description="Flagellar basal body rod protein N-terminal" evidence="5">
    <location>
        <begin position="7"/>
        <end position="37"/>
    </location>
</feature>